<keyword evidence="3" id="KW-1185">Reference proteome</keyword>
<reference evidence="2 3" key="1">
    <citation type="submission" date="2015-01" db="EMBL/GenBank/DDBJ databases">
        <title>The Genome Sequence of Cryptococcus gattii Ram5.</title>
        <authorList>
            <consortium name="The Broad Institute Genomics Platform"/>
            <person name="Cuomo C."/>
            <person name="Litvintseva A."/>
            <person name="Chen Y."/>
            <person name="Heitman J."/>
            <person name="Sun S."/>
            <person name="Springer D."/>
            <person name="Dromer F."/>
            <person name="Young S."/>
            <person name="Zeng Q."/>
            <person name="Gargeya S."/>
            <person name="Abouelleil A."/>
            <person name="Alvarado L."/>
            <person name="Chapman S.B."/>
            <person name="Gainer-Dewar J."/>
            <person name="Goldberg J."/>
            <person name="Griggs A."/>
            <person name="Gujja S."/>
            <person name="Hansen M."/>
            <person name="Howarth C."/>
            <person name="Imamovic A."/>
            <person name="Larimer J."/>
            <person name="Murphy C."/>
            <person name="Naylor J."/>
            <person name="Pearson M."/>
            <person name="Priest M."/>
            <person name="Roberts A."/>
            <person name="Saif S."/>
            <person name="Shea T."/>
            <person name="Sykes S."/>
            <person name="Wortman J."/>
            <person name="Nusbaum C."/>
            <person name="Birren B."/>
        </authorList>
    </citation>
    <scope>NUCLEOTIDE SEQUENCE [LARGE SCALE GENOMIC DNA]</scope>
    <source>
        <strain evidence="2 3">Ram5</strain>
    </source>
</reference>
<evidence type="ECO:0000313" key="3">
    <source>
        <dbReference type="Proteomes" id="UP000053392"/>
    </source>
</evidence>
<gene>
    <name evidence="2" type="ORF">I313_01407</name>
</gene>
<accession>A0A0D0U1W8</accession>
<sequence>MQTIQPPTQRSLAGRGRVATLGMFIIDHFQVHDEDGNPVPTDEEAAAMIAARQFLPPTHCSLLIDKGDDFPERFVHDLKSLGNEMVWFRHREGRTTRALNIYSGRRIGEGHQSFKYLSPQLQITPKDLVMPPSPFATPVPPEWIHVVCGISRMFDIVDELGLLKKQRHSSTRLSPIKSRLVWEPLPFSCIPEELNSMISLSSQIAIFSPNLLELQSILSIPHSSPPIHSHVEIAAQQFQTLLLNRSSGSQLPAIIVRAGELGAYTLSSSWTGWVPAFWTKADQSRIVDVTGGGNSFLGGLVAGLLISDGDIRTASIYASTAASFAIQQRGPPRLQQLNGEERWNGEVVWDRLNEMARRVTQHEGEYCALYRTCQAWDLKNHA</sequence>
<name>A0A0D0U1W8_9TREE</name>
<dbReference type="InterPro" id="IPR011611">
    <property type="entry name" value="PfkB_dom"/>
</dbReference>
<protein>
    <recommendedName>
        <fullName evidence="1">Carbohydrate kinase PfkB domain-containing protein</fullName>
    </recommendedName>
</protein>
<dbReference type="InterPro" id="IPR029056">
    <property type="entry name" value="Ribokinase-like"/>
</dbReference>
<dbReference type="AlphaFoldDB" id="A0A0D0U1W8"/>
<dbReference type="PANTHER" id="PTHR47098:SF2">
    <property type="entry name" value="PROTEIN MAK32"/>
    <property type="match status" value="1"/>
</dbReference>
<dbReference type="Gene3D" id="3.40.1190.20">
    <property type="match status" value="1"/>
</dbReference>
<evidence type="ECO:0000313" key="2">
    <source>
        <dbReference type="EMBL" id="KIR42188.1"/>
    </source>
</evidence>
<dbReference type="Proteomes" id="UP000053392">
    <property type="component" value="Unassembled WGS sequence"/>
</dbReference>
<feature type="domain" description="Carbohydrate kinase PfkB" evidence="1">
    <location>
        <begin position="200"/>
        <end position="331"/>
    </location>
</feature>
<dbReference type="OrthoDB" id="497927at2759"/>
<evidence type="ECO:0000259" key="1">
    <source>
        <dbReference type="Pfam" id="PF00294"/>
    </source>
</evidence>
<proteinExistence type="predicted"/>
<dbReference type="EMBL" id="KN847898">
    <property type="protein sequence ID" value="KIR42188.1"/>
    <property type="molecule type" value="Genomic_DNA"/>
</dbReference>
<dbReference type="PANTHER" id="PTHR47098">
    <property type="entry name" value="PROTEIN MAK32"/>
    <property type="match status" value="1"/>
</dbReference>
<dbReference type="Pfam" id="PF00294">
    <property type="entry name" value="PfkB"/>
    <property type="match status" value="1"/>
</dbReference>
<dbReference type="SUPFAM" id="SSF53613">
    <property type="entry name" value="Ribokinase-like"/>
    <property type="match status" value="1"/>
</dbReference>
<dbReference type="HOGENOM" id="CLU_032834_1_0_1"/>
<organism evidence="2 3">
    <name type="scientific">Cryptococcus deuterogattii Ram5</name>
    <dbReference type="NCBI Taxonomy" id="1296110"/>
    <lineage>
        <taxon>Eukaryota</taxon>
        <taxon>Fungi</taxon>
        <taxon>Dikarya</taxon>
        <taxon>Basidiomycota</taxon>
        <taxon>Agaricomycotina</taxon>
        <taxon>Tremellomycetes</taxon>
        <taxon>Tremellales</taxon>
        <taxon>Cryptococcaceae</taxon>
        <taxon>Cryptococcus</taxon>
        <taxon>Cryptococcus gattii species complex</taxon>
    </lineage>
</organism>